<keyword evidence="3" id="KW-1185">Reference proteome</keyword>
<gene>
    <name evidence="2" type="ORF">AK812_SmicGene30485</name>
</gene>
<feature type="compositionally biased region" description="Low complexity" evidence="1">
    <location>
        <begin position="1044"/>
        <end position="1054"/>
    </location>
</feature>
<feature type="region of interest" description="Disordered" evidence="1">
    <location>
        <begin position="1158"/>
        <end position="1225"/>
    </location>
</feature>
<evidence type="ECO:0000313" key="3">
    <source>
        <dbReference type="Proteomes" id="UP000186817"/>
    </source>
</evidence>
<feature type="region of interest" description="Disordered" evidence="1">
    <location>
        <begin position="1037"/>
        <end position="1143"/>
    </location>
</feature>
<proteinExistence type="predicted"/>
<evidence type="ECO:0000256" key="1">
    <source>
        <dbReference type="SAM" id="MobiDB-lite"/>
    </source>
</evidence>
<protein>
    <submittedName>
        <fullName evidence="2">Uncharacterized protein</fullName>
    </submittedName>
</protein>
<feature type="compositionally biased region" description="Basic and acidic residues" evidence="1">
    <location>
        <begin position="677"/>
        <end position="694"/>
    </location>
</feature>
<feature type="region of interest" description="Disordered" evidence="1">
    <location>
        <begin position="1"/>
        <end position="49"/>
    </location>
</feature>
<dbReference type="EMBL" id="LSRX01000824">
    <property type="protein sequence ID" value="OLP88224.1"/>
    <property type="molecule type" value="Genomic_DNA"/>
</dbReference>
<feature type="compositionally biased region" description="Pro residues" evidence="1">
    <location>
        <begin position="854"/>
        <end position="872"/>
    </location>
</feature>
<accession>A0A1Q9CZ92</accession>
<feature type="compositionally biased region" description="Low complexity" evidence="1">
    <location>
        <begin position="873"/>
        <end position="883"/>
    </location>
</feature>
<feature type="region of interest" description="Disordered" evidence="1">
    <location>
        <begin position="994"/>
        <end position="1015"/>
    </location>
</feature>
<name>A0A1Q9CZ92_SYMMI</name>
<organism evidence="2 3">
    <name type="scientific">Symbiodinium microadriaticum</name>
    <name type="common">Dinoflagellate</name>
    <name type="synonym">Zooxanthella microadriatica</name>
    <dbReference type="NCBI Taxonomy" id="2951"/>
    <lineage>
        <taxon>Eukaryota</taxon>
        <taxon>Sar</taxon>
        <taxon>Alveolata</taxon>
        <taxon>Dinophyceae</taxon>
        <taxon>Suessiales</taxon>
        <taxon>Symbiodiniaceae</taxon>
        <taxon>Symbiodinium</taxon>
    </lineage>
</organism>
<sequence>MLGKRLQEVPEPAESPQAKRCRSGEGEDAFWDDVGKPDATSPSEPVLPDDLFTQNSRGDLLLKNTAWSELLGRKTGPILKITGASQLSLKDNRLLIGGGPVVQEAVKMYADIVIRAEVPARYNSCEIVRLYVSQDFASSFCTQEADIERSEGVLILTERGVQQTELTELQVGDVIEVQGQHGHWRMATVSKLPASQCAVIRHSSDLHEETVPLRRLRRARSIAIFGKAPQRLAAALRIAASFEDMSAGALASLQENPFLQGRLVGVISEKLAVRPDVMWRLNKSPYLASIKNATGCSVMFFSGPSVESAASKSKSVPHVLVAGTLEERWKGLQIVKTIATGMHERRHPALPRSLFGDSRTVRIPKDMLSVVVGKNMSAMMGTMRSTTTVILPLKENKNNKGIELLDTLMLEEGAEGGSCEIAILGEPLCRAIAELKVRALIEKHHPGYAEQEDSSFSEMDAGLGVEQLLLETELEQMEESMQIGKQLAGASGCCVEIAASRAFFAGNKKHRDRCREYLAWVNSSLHSHISGLTKRSDVMLRPKVPSAIAELPWLQRKLAKLAVDCSALAFFDMENEERGSDTRRLIFVGCALAERPRLVTTLRAEANTCIDKAKFYKDKDWSLEECNEAEQTEKLARKEESKMLFERMAEDRGKGEQGKGEHGKAKGPEGAGKGKASKQDKEGYVEASDKREQDGIEGTSEDPGRQKGRVKGKGSGKVDGKGHNKGKIIFVAGEQPSDETESRIDTGLTATHIVAEDVAMPARVAEAQPCTPAFNNSNSTATGRRVDTVDTAGSAVSARQFTSGLQRPRGAPPPASAAVATSGNLQSSLAAFAPAPPKTPALASAAKTDSIAPPRTPAPGLPHEPVAPPRTPAPSAQAASVAPPRTPAVPQLSARDGFVAPPATPGMSIAPPKTPGLPRDSIPPPSTPAPGVARANVGRSLLAEPGVAPPRTPALPVGHARAESVAPPKTPAVPGPYARVEAVALPKTPALPASAVAPPKTPAVPGSHVHPVSASVTPKTPAVAAIIPGPQTPGPCLAAVSPLQTPAAHTAGHAPPQPHTPASPALATDSRKLRSAAGFAKPTPKTSPTAPPSSEPDLSWTVDIVPKTPARIASGPMVPKTPAAISRSRDSVASAPAPAPQTPAALKAMSDRLVQPKTPAALARNSRASKPAPQTPAELTKRKAEAISDNPPVPKTPVAMKMRPNSPPVQADLEPLPLRFAPRRR</sequence>
<dbReference type="Proteomes" id="UP000186817">
    <property type="component" value="Unassembled WGS sequence"/>
</dbReference>
<evidence type="ECO:0000313" key="2">
    <source>
        <dbReference type="EMBL" id="OLP88224.1"/>
    </source>
</evidence>
<feature type="region of interest" description="Disordered" evidence="1">
    <location>
        <begin position="792"/>
        <end position="973"/>
    </location>
</feature>
<feature type="region of interest" description="Disordered" evidence="1">
    <location>
        <begin position="650"/>
        <end position="744"/>
    </location>
</feature>
<reference evidence="2 3" key="1">
    <citation type="submission" date="2016-02" db="EMBL/GenBank/DDBJ databases">
        <title>Genome analysis of coral dinoflagellate symbionts highlights evolutionary adaptations to a symbiotic lifestyle.</title>
        <authorList>
            <person name="Aranda M."/>
            <person name="Li Y."/>
            <person name="Liew Y.J."/>
            <person name="Baumgarten S."/>
            <person name="Simakov O."/>
            <person name="Wilson M."/>
            <person name="Piel J."/>
            <person name="Ashoor H."/>
            <person name="Bougouffa S."/>
            <person name="Bajic V.B."/>
            <person name="Ryu T."/>
            <person name="Ravasi T."/>
            <person name="Bayer T."/>
            <person name="Micklem G."/>
            <person name="Kim H."/>
            <person name="Bhak J."/>
            <person name="Lajeunesse T.C."/>
            <person name="Voolstra C.R."/>
        </authorList>
    </citation>
    <scope>NUCLEOTIDE SEQUENCE [LARGE SCALE GENOMIC DNA]</scope>
    <source>
        <strain evidence="2 3">CCMP2467</strain>
    </source>
</reference>
<comment type="caution">
    <text evidence="2">The sequence shown here is derived from an EMBL/GenBank/DDBJ whole genome shotgun (WGS) entry which is preliminary data.</text>
</comment>
<dbReference type="AlphaFoldDB" id="A0A1Q9CZ92"/>
<feature type="compositionally biased region" description="Basic and acidic residues" evidence="1">
    <location>
        <begin position="650"/>
        <end position="667"/>
    </location>
</feature>
<dbReference type="OrthoDB" id="442135at2759"/>